<evidence type="ECO:0000256" key="1">
    <source>
        <dbReference type="SAM" id="SignalP"/>
    </source>
</evidence>
<dbReference type="Pfam" id="PF16986">
    <property type="entry name" value="CzcE"/>
    <property type="match status" value="1"/>
</dbReference>
<feature type="signal peptide" evidence="1">
    <location>
        <begin position="1"/>
        <end position="26"/>
    </location>
</feature>
<dbReference type="Proteomes" id="UP000177515">
    <property type="component" value="Chromosome 1"/>
</dbReference>
<name>A0ABN4TQV3_9BURK</name>
<dbReference type="RefSeq" id="WP_071037840.1">
    <property type="nucleotide sequence ID" value="NZ_CP017754.1"/>
</dbReference>
<keyword evidence="1" id="KW-0732">Signal</keyword>
<feature type="chain" id="PRO_5046569288" evidence="1">
    <location>
        <begin position="27"/>
        <end position="121"/>
    </location>
</feature>
<dbReference type="Gene3D" id="2.60.40.2280">
    <property type="entry name" value="Heavy-metal resistance protein CzcE"/>
    <property type="match status" value="1"/>
</dbReference>
<keyword evidence="3" id="KW-1185">Reference proteome</keyword>
<evidence type="ECO:0000313" key="2">
    <source>
        <dbReference type="EMBL" id="AOZ07680.1"/>
    </source>
</evidence>
<sequence length="121" mass="12277">MKTQTSLLAALLLLGAASAWSTPAAAIPAPSAPPSADSRLFGSPARLDTVTRTIDVTPGTRRVLVGSGESVAIRAGGQTVGWTFLQAIGGSSMKLALLMPGVPQAKDVYIQIAPSEIYSGG</sequence>
<dbReference type="InterPro" id="IPR031560">
    <property type="entry name" value="CzcE"/>
</dbReference>
<dbReference type="InterPro" id="IPR038674">
    <property type="entry name" value="CzcE_sf"/>
</dbReference>
<dbReference type="EMBL" id="CP017754">
    <property type="protein sequence ID" value="AOZ07680.1"/>
    <property type="molecule type" value="Genomic_DNA"/>
</dbReference>
<proteinExistence type="predicted"/>
<gene>
    <name evidence="2" type="ORF">BKK80_18970</name>
</gene>
<accession>A0ABN4TQV3</accession>
<organism evidence="2 3">
    <name type="scientific">Cupriavidus malaysiensis</name>
    <dbReference type="NCBI Taxonomy" id="367825"/>
    <lineage>
        <taxon>Bacteria</taxon>
        <taxon>Pseudomonadati</taxon>
        <taxon>Pseudomonadota</taxon>
        <taxon>Betaproteobacteria</taxon>
        <taxon>Burkholderiales</taxon>
        <taxon>Burkholderiaceae</taxon>
        <taxon>Cupriavidus</taxon>
    </lineage>
</organism>
<protein>
    <submittedName>
        <fullName evidence="2">Heavy metal resistance protein</fullName>
    </submittedName>
</protein>
<evidence type="ECO:0000313" key="3">
    <source>
        <dbReference type="Proteomes" id="UP000177515"/>
    </source>
</evidence>
<reference evidence="2 3" key="1">
    <citation type="submission" date="2016-10" db="EMBL/GenBank/DDBJ databases">
        <title>Complete genome sequences of three Cupriavidus strains isolated from various Malaysian environments.</title>
        <authorList>
            <person name="Abdullah A.A.-A."/>
            <person name="Shafie N.A.H."/>
            <person name="Lau N.S."/>
        </authorList>
    </citation>
    <scope>NUCLEOTIDE SEQUENCE [LARGE SCALE GENOMIC DNA]</scope>
    <source>
        <strain evidence="2 3">USMAA1020</strain>
    </source>
</reference>